<proteinExistence type="predicted"/>
<dbReference type="GO" id="GO:0030435">
    <property type="term" value="P:sporulation resulting in formation of a cellular spore"/>
    <property type="evidence" value="ECO:0007669"/>
    <property type="project" value="InterPro"/>
</dbReference>
<sequence length="88" mass="9593">MASAEPHDISIKGRKWVQVTGVSSVESFDAHAFSLVTSAGPLTIQGTNLHMKHLDLDQGIVEIEGTVSSLTYVSEQAQKKRVVGRLFR</sequence>
<gene>
    <name evidence="1" type="ORF">SAMN05421543_11822</name>
</gene>
<evidence type="ECO:0000313" key="2">
    <source>
        <dbReference type="Proteomes" id="UP000183508"/>
    </source>
</evidence>
<dbReference type="OrthoDB" id="9795125at2"/>
<reference evidence="2" key="1">
    <citation type="submission" date="2016-10" db="EMBL/GenBank/DDBJ databases">
        <authorList>
            <person name="Varghese N."/>
        </authorList>
    </citation>
    <scope>NUCLEOTIDE SEQUENCE [LARGE SCALE GENOMIC DNA]</scope>
    <source>
        <strain evidence="2">DSM 17980</strain>
    </source>
</reference>
<name>A0A1I7KQL9_9BACL</name>
<dbReference type="InterPro" id="IPR012504">
    <property type="entry name" value="Spore_YabP"/>
</dbReference>
<dbReference type="EMBL" id="FPBV01000018">
    <property type="protein sequence ID" value="SFU99743.1"/>
    <property type="molecule type" value="Genomic_DNA"/>
</dbReference>
<dbReference type="PIRSF" id="PIRSF011576">
    <property type="entry name" value="YabP"/>
    <property type="match status" value="1"/>
</dbReference>
<dbReference type="AlphaFoldDB" id="A0A1I7KQL9"/>
<keyword evidence="2" id="KW-1185">Reference proteome</keyword>
<organism evidence="1 2">
    <name type="scientific">Alicyclobacillus macrosporangiidus</name>
    <dbReference type="NCBI Taxonomy" id="392015"/>
    <lineage>
        <taxon>Bacteria</taxon>
        <taxon>Bacillati</taxon>
        <taxon>Bacillota</taxon>
        <taxon>Bacilli</taxon>
        <taxon>Bacillales</taxon>
        <taxon>Alicyclobacillaceae</taxon>
        <taxon>Alicyclobacillus</taxon>
    </lineage>
</organism>
<protein>
    <submittedName>
        <fullName evidence="1">Sporulation protein YabP</fullName>
    </submittedName>
</protein>
<dbReference type="NCBIfam" id="TIGR02892">
    <property type="entry name" value="spore_yabP"/>
    <property type="match status" value="1"/>
</dbReference>
<dbReference type="Pfam" id="PF07873">
    <property type="entry name" value="YabP"/>
    <property type="match status" value="1"/>
</dbReference>
<dbReference type="InterPro" id="IPR038705">
    <property type="entry name" value="YabP_sf"/>
</dbReference>
<dbReference type="InterPro" id="IPR022476">
    <property type="entry name" value="Spore_YabP/YqfC"/>
</dbReference>
<accession>A0A1I7KQL9</accession>
<dbReference type="eggNOG" id="ENOG5032XAR">
    <property type="taxonomic scope" value="Bacteria"/>
</dbReference>
<dbReference type="Proteomes" id="UP000183508">
    <property type="component" value="Unassembled WGS sequence"/>
</dbReference>
<evidence type="ECO:0000313" key="1">
    <source>
        <dbReference type="EMBL" id="SFU99743.1"/>
    </source>
</evidence>
<dbReference type="Gene3D" id="2.60.40.2000">
    <property type="match status" value="1"/>
</dbReference>
<dbReference type="STRING" id="392015.SAMN05421543_11822"/>
<dbReference type="RefSeq" id="WP_074954717.1">
    <property type="nucleotide sequence ID" value="NZ_FPBV01000018.1"/>
</dbReference>